<keyword evidence="2" id="KW-1185">Reference proteome</keyword>
<organism evidence="1 2">
    <name type="scientific">Colletotrichum lupini</name>
    <dbReference type="NCBI Taxonomy" id="145971"/>
    <lineage>
        <taxon>Eukaryota</taxon>
        <taxon>Fungi</taxon>
        <taxon>Dikarya</taxon>
        <taxon>Ascomycota</taxon>
        <taxon>Pezizomycotina</taxon>
        <taxon>Sordariomycetes</taxon>
        <taxon>Hypocreomycetidae</taxon>
        <taxon>Glomerellales</taxon>
        <taxon>Glomerellaceae</taxon>
        <taxon>Colletotrichum</taxon>
        <taxon>Colletotrichum acutatum species complex</taxon>
    </lineage>
</organism>
<dbReference type="RefSeq" id="XP_049142499.1">
    <property type="nucleotide sequence ID" value="XM_049285356.1"/>
</dbReference>
<gene>
    <name evidence="1" type="ORF">CLUP02_06356</name>
</gene>
<accession>A0A9Q8WF14</accession>
<dbReference type="KEGG" id="clup:CLUP02_06356"/>
<dbReference type="GeneID" id="73340366"/>
<evidence type="ECO:0000313" key="2">
    <source>
        <dbReference type="Proteomes" id="UP000830671"/>
    </source>
</evidence>
<dbReference type="AlphaFoldDB" id="A0A9Q8WF14"/>
<protein>
    <submittedName>
        <fullName evidence="1">Uncharacterized protein</fullName>
    </submittedName>
</protein>
<evidence type="ECO:0000313" key="1">
    <source>
        <dbReference type="EMBL" id="UQC80871.1"/>
    </source>
</evidence>
<name>A0A9Q8WF14_9PEZI</name>
<dbReference type="Proteomes" id="UP000830671">
    <property type="component" value="Chromosome 3"/>
</dbReference>
<reference evidence="1" key="1">
    <citation type="journal article" date="2021" name="Mol. Plant Microbe Interact.">
        <title>Complete Genome Sequence of the Plant-Pathogenic Fungus Colletotrichum lupini.</title>
        <authorList>
            <person name="Baroncelli R."/>
            <person name="Pensec F."/>
            <person name="Da Lio D."/>
            <person name="Boufleur T."/>
            <person name="Vicente I."/>
            <person name="Sarrocco S."/>
            <person name="Picot A."/>
            <person name="Baraldi E."/>
            <person name="Sukno S."/>
            <person name="Thon M."/>
            <person name="Le Floch G."/>
        </authorList>
    </citation>
    <scope>NUCLEOTIDE SEQUENCE</scope>
    <source>
        <strain evidence="1">IMI 504893</strain>
    </source>
</reference>
<sequence length="188" mass="21101">MAGKEKSPTTICTALLGDFIQPNIADLRLPHSMIFTHLLLRSHYGMSWHLLARGLAFNPFSTPFSEQTPGSSMVAHDVEESSPLFQCYNNAVFPYEVLHERKMGLTLISSPILKILKSLQDSHEVTLSPPLKCRTISWKTGASTTWLGTSIYTRHKSEEVRLLRRLSFQGFSASVCFTDAGKIFEIKL</sequence>
<dbReference type="EMBL" id="CP019475">
    <property type="protein sequence ID" value="UQC80871.1"/>
    <property type="molecule type" value="Genomic_DNA"/>
</dbReference>
<proteinExistence type="predicted"/>